<evidence type="ECO:0008006" key="4">
    <source>
        <dbReference type="Google" id="ProtNLM"/>
    </source>
</evidence>
<name>A0A8J3B8M6_9ACTN</name>
<organism evidence="2 3">
    <name type="scientific">Pilimelia anulata</name>
    <dbReference type="NCBI Taxonomy" id="53371"/>
    <lineage>
        <taxon>Bacteria</taxon>
        <taxon>Bacillati</taxon>
        <taxon>Actinomycetota</taxon>
        <taxon>Actinomycetes</taxon>
        <taxon>Micromonosporales</taxon>
        <taxon>Micromonosporaceae</taxon>
        <taxon>Pilimelia</taxon>
    </lineage>
</organism>
<reference evidence="2" key="1">
    <citation type="journal article" date="2014" name="Int. J. Syst. Evol. Microbiol.">
        <title>Complete genome sequence of Corynebacterium casei LMG S-19264T (=DSM 44701T), isolated from a smear-ripened cheese.</title>
        <authorList>
            <consortium name="US DOE Joint Genome Institute (JGI-PGF)"/>
            <person name="Walter F."/>
            <person name="Albersmeier A."/>
            <person name="Kalinowski J."/>
            <person name="Ruckert C."/>
        </authorList>
    </citation>
    <scope>NUCLEOTIDE SEQUENCE</scope>
    <source>
        <strain evidence="2">JCM 3090</strain>
    </source>
</reference>
<keyword evidence="1" id="KW-0732">Signal</keyword>
<dbReference type="Pfam" id="PF14273">
    <property type="entry name" value="DUF4360"/>
    <property type="match status" value="1"/>
</dbReference>
<dbReference type="AlphaFoldDB" id="A0A8J3B8M6"/>
<comment type="caution">
    <text evidence="2">The sequence shown here is derived from an EMBL/GenBank/DDBJ whole genome shotgun (WGS) entry which is preliminary data.</text>
</comment>
<dbReference type="RefSeq" id="WP_189170504.1">
    <property type="nucleotide sequence ID" value="NZ_BMQB01000005.1"/>
</dbReference>
<evidence type="ECO:0000313" key="2">
    <source>
        <dbReference type="EMBL" id="GGJ96027.1"/>
    </source>
</evidence>
<protein>
    <recommendedName>
        <fullName evidence="4">DUF4360 domain-containing protein</fullName>
    </recommendedName>
</protein>
<proteinExistence type="predicted"/>
<gene>
    <name evidence="2" type="ORF">GCM10010123_27430</name>
</gene>
<dbReference type="InterPro" id="IPR025649">
    <property type="entry name" value="DUF4360"/>
</dbReference>
<evidence type="ECO:0000313" key="3">
    <source>
        <dbReference type="Proteomes" id="UP000649739"/>
    </source>
</evidence>
<sequence>MNRTHLVRAAASAVAVLGAAGLPAPAAAAPAGTDPDVQVRDVTLNGTGCRKGDTSIVLSNGNRAIEVLFSTFTVRAGLVAGEDGAPTWLARATKNCVINLTLSYHAGYTFALTSLGVRGYADLPAGAVGKQTTTHYFAGAPQTGRGTWELKGPKTDGYAYDDEIATPDWSTCGKPRAINLNMRVQVVAGESPRDSTSGMTLDRQAGRLSWKNC</sequence>
<dbReference type="EMBL" id="BMQB01000005">
    <property type="protein sequence ID" value="GGJ96027.1"/>
    <property type="molecule type" value="Genomic_DNA"/>
</dbReference>
<feature type="signal peptide" evidence="1">
    <location>
        <begin position="1"/>
        <end position="28"/>
    </location>
</feature>
<dbReference type="Proteomes" id="UP000649739">
    <property type="component" value="Unassembled WGS sequence"/>
</dbReference>
<dbReference type="PANTHER" id="PTHR38847:SF1">
    <property type="entry name" value="PSEUDOURIDINE SYNTHASE RSUA_RLUA-LIKE DOMAIN-CONTAINING PROTEIN"/>
    <property type="match status" value="1"/>
</dbReference>
<evidence type="ECO:0000256" key="1">
    <source>
        <dbReference type="SAM" id="SignalP"/>
    </source>
</evidence>
<keyword evidence="3" id="KW-1185">Reference proteome</keyword>
<feature type="chain" id="PRO_5035301464" description="DUF4360 domain-containing protein" evidence="1">
    <location>
        <begin position="29"/>
        <end position="213"/>
    </location>
</feature>
<accession>A0A8J3B8M6</accession>
<reference evidence="2" key="2">
    <citation type="submission" date="2020-09" db="EMBL/GenBank/DDBJ databases">
        <authorList>
            <person name="Sun Q."/>
            <person name="Ohkuma M."/>
        </authorList>
    </citation>
    <scope>NUCLEOTIDE SEQUENCE</scope>
    <source>
        <strain evidence="2">JCM 3090</strain>
    </source>
</reference>
<dbReference type="PANTHER" id="PTHR38847">
    <property type="match status" value="1"/>
</dbReference>